<feature type="domain" description="Transcriptional repressor Tup1 N-terminal" evidence="9">
    <location>
        <begin position="127"/>
        <end position="202"/>
    </location>
</feature>
<evidence type="ECO:0000256" key="5">
    <source>
        <dbReference type="ARBA" id="ARBA00023163"/>
    </source>
</evidence>
<dbReference type="PROSITE" id="PS00678">
    <property type="entry name" value="WD_REPEATS_1"/>
    <property type="match status" value="3"/>
</dbReference>
<evidence type="ECO:0000256" key="4">
    <source>
        <dbReference type="ARBA" id="ARBA00023015"/>
    </source>
</evidence>
<keyword evidence="11" id="KW-1185">Reference proteome</keyword>
<feature type="repeat" description="WD" evidence="6">
    <location>
        <begin position="429"/>
        <end position="470"/>
    </location>
</feature>
<feature type="repeat" description="WD" evidence="6">
    <location>
        <begin position="606"/>
        <end position="638"/>
    </location>
</feature>
<dbReference type="SMART" id="SM00320">
    <property type="entry name" value="WD40"/>
    <property type="match status" value="7"/>
</dbReference>
<evidence type="ECO:0000256" key="3">
    <source>
        <dbReference type="ARBA" id="ARBA00022737"/>
    </source>
</evidence>
<dbReference type="Proteomes" id="UP001300502">
    <property type="component" value="Unassembled WGS sequence"/>
</dbReference>
<name>A0AAV9IF84_9RHOD</name>
<dbReference type="Gene3D" id="1.20.5.340">
    <property type="match status" value="1"/>
</dbReference>
<feature type="region of interest" description="Disordered" evidence="8">
    <location>
        <begin position="69"/>
        <end position="98"/>
    </location>
</feature>
<feature type="repeat" description="WD" evidence="6">
    <location>
        <begin position="649"/>
        <end position="690"/>
    </location>
</feature>
<dbReference type="CDD" id="cd00200">
    <property type="entry name" value="WD40"/>
    <property type="match status" value="1"/>
</dbReference>
<dbReference type="GO" id="GO:1990234">
    <property type="term" value="C:transferase complex"/>
    <property type="evidence" value="ECO:0007669"/>
    <property type="project" value="UniProtKB-ARBA"/>
</dbReference>
<evidence type="ECO:0000259" key="9">
    <source>
        <dbReference type="Pfam" id="PF08581"/>
    </source>
</evidence>
<dbReference type="InterPro" id="IPR020472">
    <property type="entry name" value="WD40_PAC1"/>
</dbReference>
<organism evidence="10 11">
    <name type="scientific">Galdieria yellowstonensis</name>
    <dbReference type="NCBI Taxonomy" id="3028027"/>
    <lineage>
        <taxon>Eukaryota</taxon>
        <taxon>Rhodophyta</taxon>
        <taxon>Bangiophyceae</taxon>
        <taxon>Galdieriales</taxon>
        <taxon>Galdieriaceae</taxon>
        <taxon>Galdieria</taxon>
    </lineage>
</organism>
<comment type="caution">
    <text evidence="10">The sequence shown here is derived from an EMBL/GenBank/DDBJ whole genome shotgun (WGS) entry which is preliminary data.</text>
</comment>
<dbReference type="PANTHER" id="PTHR22847:SF637">
    <property type="entry name" value="WD REPEAT DOMAIN 5B"/>
    <property type="match status" value="1"/>
</dbReference>
<dbReference type="InterPro" id="IPR036322">
    <property type="entry name" value="WD40_repeat_dom_sf"/>
</dbReference>
<keyword evidence="7" id="KW-0175">Coiled coil</keyword>
<dbReference type="AlphaFoldDB" id="A0AAV9IF84"/>
<feature type="region of interest" description="Disordered" evidence="8">
    <location>
        <begin position="320"/>
        <end position="354"/>
    </location>
</feature>
<dbReference type="PANTHER" id="PTHR22847">
    <property type="entry name" value="WD40 REPEAT PROTEIN"/>
    <property type="match status" value="1"/>
</dbReference>
<reference evidence="10 11" key="1">
    <citation type="submission" date="2022-07" db="EMBL/GenBank/DDBJ databases">
        <title>Genome-wide signatures of adaptation to extreme environments.</title>
        <authorList>
            <person name="Cho C.H."/>
            <person name="Yoon H.S."/>
        </authorList>
    </citation>
    <scope>NUCLEOTIDE SEQUENCE [LARGE SCALE GENOMIC DNA]</scope>
    <source>
        <strain evidence="10 11">108.79 E11</strain>
    </source>
</reference>
<feature type="region of interest" description="Disordered" evidence="8">
    <location>
        <begin position="1"/>
        <end position="25"/>
    </location>
</feature>
<dbReference type="PROSITE" id="PS50082">
    <property type="entry name" value="WD_REPEATS_2"/>
    <property type="match status" value="6"/>
</dbReference>
<dbReference type="EMBL" id="JANCYU010000036">
    <property type="protein sequence ID" value="KAK4526013.1"/>
    <property type="molecule type" value="Genomic_DNA"/>
</dbReference>
<protein>
    <recommendedName>
        <fullName evidence="9">Transcriptional repressor Tup1 N-terminal domain-containing protein</fullName>
    </recommendedName>
</protein>
<evidence type="ECO:0000256" key="6">
    <source>
        <dbReference type="PROSITE-ProRule" id="PRU00221"/>
    </source>
</evidence>
<feature type="repeat" description="WD" evidence="6">
    <location>
        <begin position="519"/>
        <end position="561"/>
    </location>
</feature>
<feature type="compositionally biased region" description="Polar residues" evidence="8">
    <location>
        <begin position="11"/>
        <end position="21"/>
    </location>
</feature>
<dbReference type="InterPro" id="IPR013890">
    <property type="entry name" value="Tscrpt_rep_Tup1_N"/>
</dbReference>
<dbReference type="PROSITE" id="PS50294">
    <property type="entry name" value="WD_REPEATS_REGION"/>
    <property type="match status" value="5"/>
</dbReference>
<dbReference type="Pfam" id="PF00400">
    <property type="entry name" value="WD40"/>
    <property type="match status" value="7"/>
</dbReference>
<dbReference type="InterPro" id="IPR019775">
    <property type="entry name" value="WD40_repeat_CS"/>
</dbReference>
<evidence type="ECO:0000313" key="11">
    <source>
        <dbReference type="Proteomes" id="UP001300502"/>
    </source>
</evidence>
<dbReference type="Gene3D" id="2.130.10.10">
    <property type="entry name" value="YVTN repeat-like/Quinoprotein amine dehydrogenase"/>
    <property type="match status" value="1"/>
</dbReference>
<keyword evidence="3" id="KW-0677">Repeat</keyword>
<dbReference type="Pfam" id="PF08581">
    <property type="entry name" value="Tup_N"/>
    <property type="match status" value="1"/>
</dbReference>
<accession>A0AAV9IF84</accession>
<evidence type="ECO:0000313" key="10">
    <source>
        <dbReference type="EMBL" id="KAK4526013.1"/>
    </source>
</evidence>
<feature type="coiled-coil region" evidence="7">
    <location>
        <begin position="153"/>
        <end position="205"/>
    </location>
</feature>
<feature type="repeat" description="WD" evidence="6">
    <location>
        <begin position="562"/>
        <end position="595"/>
    </location>
</feature>
<keyword evidence="5" id="KW-0804">Transcription</keyword>
<proteinExistence type="predicted"/>
<dbReference type="SUPFAM" id="SSF50978">
    <property type="entry name" value="WD40 repeat-like"/>
    <property type="match status" value="1"/>
</dbReference>
<keyword evidence="2 6" id="KW-0853">WD repeat</keyword>
<dbReference type="InterPro" id="IPR015943">
    <property type="entry name" value="WD40/YVTN_repeat-like_dom_sf"/>
</dbReference>
<evidence type="ECO:0000256" key="2">
    <source>
        <dbReference type="ARBA" id="ARBA00022574"/>
    </source>
</evidence>
<feature type="repeat" description="WD" evidence="6">
    <location>
        <begin position="471"/>
        <end position="512"/>
    </location>
</feature>
<keyword evidence="4" id="KW-0805">Transcription regulation</keyword>
<evidence type="ECO:0000256" key="1">
    <source>
        <dbReference type="ARBA" id="ARBA00022491"/>
    </source>
</evidence>
<dbReference type="InterPro" id="IPR001680">
    <property type="entry name" value="WD40_rpt"/>
</dbReference>
<dbReference type="PRINTS" id="PR00320">
    <property type="entry name" value="GPROTEINBRPT"/>
</dbReference>
<evidence type="ECO:0000256" key="7">
    <source>
        <dbReference type="SAM" id="Coils"/>
    </source>
</evidence>
<gene>
    <name evidence="10" type="ORF">GAYE_SCF19G3922</name>
</gene>
<keyword evidence="1" id="KW-0678">Repressor</keyword>
<evidence type="ECO:0000256" key="8">
    <source>
        <dbReference type="SAM" id="MobiDB-lite"/>
    </source>
</evidence>
<sequence>MFGQGSHLPNPLSSANTTTHALPSGQGVGTPASYSYMPSYPGYYPSAVVGGNYIPSQFPLPSYSLHNNVPSATEHTTSPGYQQRNPPISSGQTPSQYAQQLSGENVQLFSASQDNDRTASLIQTSKKIKELAELLSKECENFSGEVDSSKNINDELRKKVEAQVVELSVMERALMDLERKHNQMKQQYEEEIIRLRTQINQMQQYQSYSDSTAKQAATSVKMQANVGNNAADLLSSSNNANVASSYDRSSRNVVNGLSNPTNWSHVGADKNLDSTHNSVGPGSSAVVASTEAIETLKSFRREQVDDSAANVASSFGMEIHSSPSNIRPLGEGSYPSISASKAPDRQTEVSNKSSEYEIVHPGHVENRSISVKRCQSYELESVVCCVRYSMDGRYLATGSNRASDLFDALTGEHIAKFSITRTERGTASPTDSSSYIRAVAFSTDGTLLCTGGEDQAVRIWDIKRRAVRFTLSGHLGHVYSVDTCNDGRLLASGSGDQSVKLWNIQNGQEERTLNCSGHKKGNGDGITSVSFSPRSPYRIATGSLEKTVRVFDVETGELLHNFRQHADSVYSVAFSSDGRYLLSGSLDKNVILWDLAAPSPNNYTIFKGHTDFVLSVAFSLDGRLLLSGSKDRTVTFWDPRIPSGSIGILEGHKNSVISVSHCPISDKFATGSGDCTAKIWKYINTNSENEGQ</sequence>